<sequence>MPGHGGLGQRRQAVDELTRGVVALGEQAQQVAAVRFGHGLEDVHPTFITRGVYKRKRMCGSLHVCRWCG</sequence>
<protein>
    <submittedName>
        <fullName evidence="1">Uncharacterized protein</fullName>
    </submittedName>
</protein>
<name>A0ABQ2VBJ2_9PSEU</name>
<accession>A0ABQ2VBJ2</accession>
<dbReference type="Proteomes" id="UP000649573">
    <property type="component" value="Unassembled WGS sequence"/>
</dbReference>
<evidence type="ECO:0000313" key="1">
    <source>
        <dbReference type="EMBL" id="GGU74855.1"/>
    </source>
</evidence>
<reference evidence="2" key="1">
    <citation type="journal article" date="2019" name="Int. J. Syst. Evol. Microbiol.">
        <title>The Global Catalogue of Microorganisms (GCM) 10K type strain sequencing project: providing services to taxonomists for standard genome sequencing and annotation.</title>
        <authorList>
            <consortium name="The Broad Institute Genomics Platform"/>
            <consortium name="The Broad Institute Genome Sequencing Center for Infectious Disease"/>
            <person name="Wu L."/>
            <person name="Ma J."/>
        </authorList>
    </citation>
    <scope>NUCLEOTIDE SEQUENCE [LARGE SCALE GENOMIC DNA]</scope>
    <source>
        <strain evidence="2">JCM 3296</strain>
    </source>
</reference>
<comment type="caution">
    <text evidence="1">The sequence shown here is derived from an EMBL/GenBank/DDBJ whole genome shotgun (WGS) entry which is preliminary data.</text>
</comment>
<keyword evidence="2" id="KW-1185">Reference proteome</keyword>
<dbReference type="EMBL" id="BMRE01000056">
    <property type="protein sequence ID" value="GGU74855.1"/>
    <property type="molecule type" value="Genomic_DNA"/>
</dbReference>
<gene>
    <name evidence="1" type="ORF">GCM10010178_77830</name>
</gene>
<evidence type="ECO:0000313" key="2">
    <source>
        <dbReference type="Proteomes" id="UP000649573"/>
    </source>
</evidence>
<proteinExistence type="predicted"/>
<organism evidence="1 2">
    <name type="scientific">Lentzea flava</name>
    <dbReference type="NCBI Taxonomy" id="103732"/>
    <lineage>
        <taxon>Bacteria</taxon>
        <taxon>Bacillati</taxon>
        <taxon>Actinomycetota</taxon>
        <taxon>Actinomycetes</taxon>
        <taxon>Pseudonocardiales</taxon>
        <taxon>Pseudonocardiaceae</taxon>
        <taxon>Lentzea</taxon>
    </lineage>
</organism>